<evidence type="ECO:0000313" key="3">
    <source>
        <dbReference type="Proteomes" id="UP001219934"/>
    </source>
</evidence>
<reference evidence="2" key="1">
    <citation type="submission" date="2022-11" db="EMBL/GenBank/DDBJ databases">
        <title>Chromosome-level genome of Pogonophryne albipinna.</title>
        <authorList>
            <person name="Jo E."/>
        </authorList>
    </citation>
    <scope>NUCLEOTIDE SEQUENCE</scope>
    <source>
        <strain evidence="2">SGF0006</strain>
        <tissue evidence="2">Muscle</tissue>
    </source>
</reference>
<dbReference type="AlphaFoldDB" id="A0AAD6ARK7"/>
<evidence type="ECO:0000313" key="2">
    <source>
        <dbReference type="EMBL" id="KAJ4930003.1"/>
    </source>
</evidence>
<evidence type="ECO:0000256" key="1">
    <source>
        <dbReference type="SAM" id="MobiDB-lite"/>
    </source>
</evidence>
<name>A0AAD6ARK7_9TELE</name>
<dbReference type="Proteomes" id="UP001219934">
    <property type="component" value="Unassembled WGS sequence"/>
</dbReference>
<organism evidence="2 3">
    <name type="scientific">Pogonophryne albipinna</name>
    <dbReference type="NCBI Taxonomy" id="1090488"/>
    <lineage>
        <taxon>Eukaryota</taxon>
        <taxon>Metazoa</taxon>
        <taxon>Chordata</taxon>
        <taxon>Craniata</taxon>
        <taxon>Vertebrata</taxon>
        <taxon>Euteleostomi</taxon>
        <taxon>Actinopterygii</taxon>
        <taxon>Neopterygii</taxon>
        <taxon>Teleostei</taxon>
        <taxon>Neoteleostei</taxon>
        <taxon>Acanthomorphata</taxon>
        <taxon>Eupercaria</taxon>
        <taxon>Perciformes</taxon>
        <taxon>Notothenioidei</taxon>
        <taxon>Pogonophryne</taxon>
    </lineage>
</organism>
<comment type="caution">
    <text evidence="2">The sequence shown here is derived from an EMBL/GenBank/DDBJ whole genome shotgun (WGS) entry which is preliminary data.</text>
</comment>
<proteinExistence type="predicted"/>
<feature type="compositionally biased region" description="Basic residues" evidence="1">
    <location>
        <begin position="1"/>
        <end position="20"/>
    </location>
</feature>
<sequence>MARKGERKKRRTTRRGTKKRVREDPYLNLLREDILYQRGRGEESSRGPRKIVTWDLSHVLHLCKIVMVQWSNSKCGHLVHKRRTPSCSTLTCPSTFMCSMWLVVLPQGGVFSR</sequence>
<dbReference type="EMBL" id="JAPTMU010000016">
    <property type="protein sequence ID" value="KAJ4930003.1"/>
    <property type="molecule type" value="Genomic_DNA"/>
</dbReference>
<protein>
    <submittedName>
        <fullName evidence="2">Uncharacterized protein</fullName>
    </submittedName>
</protein>
<feature type="region of interest" description="Disordered" evidence="1">
    <location>
        <begin position="1"/>
        <end position="21"/>
    </location>
</feature>
<gene>
    <name evidence="2" type="ORF">JOQ06_019019</name>
</gene>
<accession>A0AAD6ARK7</accession>
<keyword evidence="3" id="KW-1185">Reference proteome</keyword>